<gene>
    <name evidence="2" type="ORF">FHR37_002673</name>
    <name evidence="3" type="ORF">SAMN05421678_10624</name>
</gene>
<evidence type="ECO:0000313" key="2">
    <source>
        <dbReference type="EMBL" id="NYH83822.1"/>
    </source>
</evidence>
<dbReference type="Proteomes" id="UP000533017">
    <property type="component" value="Unassembled WGS sequence"/>
</dbReference>
<dbReference type="Proteomes" id="UP000199052">
    <property type="component" value="Unassembled WGS sequence"/>
</dbReference>
<organism evidence="3 4">
    <name type="scientific">Actinopolymorpha cephalotaxi</name>
    <dbReference type="NCBI Taxonomy" id="504797"/>
    <lineage>
        <taxon>Bacteria</taxon>
        <taxon>Bacillati</taxon>
        <taxon>Actinomycetota</taxon>
        <taxon>Actinomycetes</taxon>
        <taxon>Propionibacteriales</taxon>
        <taxon>Actinopolymorphaceae</taxon>
        <taxon>Actinopolymorpha</taxon>
    </lineage>
</organism>
<proteinExistence type="predicted"/>
<keyword evidence="5" id="KW-1185">Reference proteome</keyword>
<accession>A0A1I2RWN3</accession>
<evidence type="ECO:0000313" key="4">
    <source>
        <dbReference type="Proteomes" id="UP000199052"/>
    </source>
</evidence>
<dbReference type="EMBL" id="FOOI01000006">
    <property type="protein sequence ID" value="SFG45085.1"/>
    <property type="molecule type" value="Genomic_DNA"/>
</dbReference>
<evidence type="ECO:0000313" key="5">
    <source>
        <dbReference type="Proteomes" id="UP000533017"/>
    </source>
</evidence>
<protein>
    <submittedName>
        <fullName evidence="3">Uncharacterized protein</fullName>
    </submittedName>
</protein>
<sequence>MTEVGNSRLSGLIPTGGIRASQCGGNTVGATLREPSPRTDGYRHVDTPAMIQKLLDLGANTYIYGVWDSPTDWDDLRLEFAPAAADVDIDVWVYLVPPSETSRDGGRASRPYVMDYVAWARACAELSVAYPNVKAWGIDDFEFNQETFTTEYVAQLRKVAQDINPDLAFYLCTYFHAATDPGFLAKYGPYLDLVLYPFLDGRNLNTVVADSAGPCLDEIRAAVHPWDLDVVLLVYTGRFLDAWNEPGPDYCASAVRTGLEYARAGKIAGVTAYGLQLDNAPTISSTNKAMYGNGRLSLLVPPVRTQEGAYAQASQDVRVDPDAPRHELSFWHNDVFSGLVGSPGKHVKQVLLDGELIWSEDVRHHGFALWQQCSTLHGPLDVTERLRGRTSATLTFRLLQGRGGDEIFPVDVGFDHIETLGFTVDNPGFETTDGWTLDSSHGVPVPSIDIFIPDRPQSSFAAVAAEYHAHAGAAGT</sequence>
<dbReference type="InterPro" id="IPR017853">
    <property type="entry name" value="GH"/>
</dbReference>
<dbReference type="STRING" id="504797.SAMN05421678_10624"/>
<dbReference type="AlphaFoldDB" id="A0A1I2RWN3"/>
<reference evidence="2 5" key="2">
    <citation type="submission" date="2020-07" db="EMBL/GenBank/DDBJ databases">
        <title>Sequencing the genomes of 1000 actinobacteria strains.</title>
        <authorList>
            <person name="Klenk H.-P."/>
        </authorList>
    </citation>
    <scope>NUCLEOTIDE SEQUENCE [LARGE SCALE GENOMIC DNA]</scope>
    <source>
        <strain evidence="2 5">DSM 45117</strain>
    </source>
</reference>
<dbReference type="RefSeq" id="WP_139238923.1">
    <property type="nucleotide sequence ID" value="NZ_FOOI01000006.1"/>
</dbReference>
<dbReference type="EMBL" id="JACBZA010000001">
    <property type="protein sequence ID" value="NYH83822.1"/>
    <property type="molecule type" value="Genomic_DNA"/>
</dbReference>
<evidence type="ECO:0000313" key="3">
    <source>
        <dbReference type="EMBL" id="SFG45085.1"/>
    </source>
</evidence>
<dbReference type="OrthoDB" id="3494876at2"/>
<evidence type="ECO:0000256" key="1">
    <source>
        <dbReference type="SAM" id="MobiDB-lite"/>
    </source>
</evidence>
<reference evidence="3 4" key="1">
    <citation type="submission" date="2016-10" db="EMBL/GenBank/DDBJ databases">
        <authorList>
            <person name="de Groot N.N."/>
        </authorList>
    </citation>
    <scope>NUCLEOTIDE SEQUENCE [LARGE SCALE GENOMIC DNA]</scope>
    <source>
        <strain evidence="3 4">CPCC 202808</strain>
    </source>
</reference>
<feature type="region of interest" description="Disordered" evidence="1">
    <location>
        <begin position="24"/>
        <end position="43"/>
    </location>
</feature>
<dbReference type="SUPFAM" id="SSF51445">
    <property type="entry name" value="(Trans)glycosidases"/>
    <property type="match status" value="1"/>
</dbReference>
<name>A0A1I2RWN3_9ACTN</name>